<dbReference type="GO" id="GO:0004523">
    <property type="term" value="F:RNA-DNA hybrid ribonuclease activity"/>
    <property type="evidence" value="ECO:0007669"/>
    <property type="project" value="InterPro"/>
</dbReference>
<name>A0A833X6C9_JUGRE</name>
<dbReference type="InterPro" id="IPR044730">
    <property type="entry name" value="RNase_H-like_dom_plant"/>
</dbReference>
<comment type="caution">
    <text evidence="2">The sequence shown here is derived from an EMBL/GenBank/DDBJ whole genome shotgun (WGS) entry which is preliminary data.</text>
</comment>
<dbReference type="PROSITE" id="PS50879">
    <property type="entry name" value="RNASE_H_1"/>
    <property type="match status" value="1"/>
</dbReference>
<dbReference type="PANTHER" id="PTHR47723">
    <property type="entry name" value="OS05G0353850 PROTEIN"/>
    <property type="match status" value="1"/>
</dbReference>
<sequence length="145" mass="15902">MDQIMKVCSLSAQDMDILNRLDIPVLFPKPKRVRVVKWHRPRQGWVKLNTDGSSFGNPGTSGAGGVIRDEDGRLLLAYSVPLGLGTNNFAELRSLLEGNAVADFLAKCGAEGLNSDWADIHMLPSRVRGLLCMDKLGAPLWLARM</sequence>
<dbReference type="InterPro" id="IPR002156">
    <property type="entry name" value="RNaseH_domain"/>
</dbReference>
<dbReference type="CDD" id="cd06222">
    <property type="entry name" value="RNase_H_like"/>
    <property type="match status" value="1"/>
</dbReference>
<dbReference type="Proteomes" id="UP000619265">
    <property type="component" value="Unassembled WGS sequence"/>
</dbReference>
<evidence type="ECO:0000259" key="1">
    <source>
        <dbReference type="PROSITE" id="PS50879"/>
    </source>
</evidence>
<evidence type="ECO:0000313" key="3">
    <source>
        <dbReference type="Proteomes" id="UP000619265"/>
    </source>
</evidence>
<protein>
    <recommendedName>
        <fullName evidence="1">RNase H type-1 domain-containing protein</fullName>
    </recommendedName>
</protein>
<dbReference type="InterPro" id="IPR036397">
    <property type="entry name" value="RNaseH_sf"/>
</dbReference>
<dbReference type="Pfam" id="PF13456">
    <property type="entry name" value="RVT_3"/>
    <property type="match status" value="1"/>
</dbReference>
<proteinExistence type="predicted"/>
<dbReference type="SUPFAM" id="SSF53098">
    <property type="entry name" value="Ribonuclease H-like"/>
    <property type="match status" value="1"/>
</dbReference>
<reference evidence="2" key="2">
    <citation type="submission" date="2020-03" db="EMBL/GenBank/DDBJ databases">
        <title>Walnut 2.0.</title>
        <authorList>
            <person name="Marrano A."/>
            <person name="Britton M."/>
            <person name="Zimin A.V."/>
            <person name="Zaini P.A."/>
            <person name="Workman R."/>
            <person name="Puiu D."/>
            <person name="Bianco L."/>
            <person name="Allen B.J."/>
            <person name="Troggio M."/>
            <person name="Leslie C.A."/>
            <person name="Timp W."/>
            <person name="Dendekar A."/>
            <person name="Salzberg S.L."/>
            <person name="Neale D.B."/>
        </authorList>
    </citation>
    <scope>NUCLEOTIDE SEQUENCE</scope>
    <source>
        <tissue evidence="2">Leaves</tissue>
    </source>
</reference>
<dbReference type="GO" id="GO:0003676">
    <property type="term" value="F:nucleic acid binding"/>
    <property type="evidence" value="ECO:0007669"/>
    <property type="project" value="InterPro"/>
</dbReference>
<reference evidence="2" key="1">
    <citation type="submission" date="2015-10" db="EMBL/GenBank/DDBJ databases">
        <authorList>
            <person name="Martinez-Garcia P.J."/>
            <person name="Crepeau M.W."/>
            <person name="Puiu D."/>
            <person name="Gonzalez-Ibeas D."/>
            <person name="Whalen J."/>
            <person name="Stevens K."/>
            <person name="Paul R."/>
            <person name="Butterfield T."/>
            <person name="Britton M."/>
            <person name="Reagan R."/>
            <person name="Chakraborty S."/>
            <person name="Walawage S.L."/>
            <person name="Vasquez-Gross H.A."/>
            <person name="Cardeno C."/>
            <person name="Famula R."/>
            <person name="Pratt K."/>
            <person name="Kuruganti S."/>
            <person name="Aradhya M.K."/>
            <person name="Leslie C.A."/>
            <person name="Dandekar A.M."/>
            <person name="Salzberg S.L."/>
            <person name="Wegrzyn J.L."/>
            <person name="Langley C.H."/>
            <person name="Neale D.B."/>
        </authorList>
    </citation>
    <scope>NUCLEOTIDE SEQUENCE</scope>
    <source>
        <tissue evidence="2">Leaves</tissue>
    </source>
</reference>
<dbReference type="Gramene" id="Jr08_06520_p1">
    <property type="protein sequence ID" value="cds.Jr08_06520_p1"/>
    <property type="gene ID" value="Jr08_06520"/>
</dbReference>
<dbReference type="Gene3D" id="3.30.420.10">
    <property type="entry name" value="Ribonuclease H-like superfamily/Ribonuclease H"/>
    <property type="match status" value="1"/>
</dbReference>
<accession>A0A833X6C9</accession>
<dbReference type="EMBL" id="LIHL02000008">
    <property type="protein sequence ID" value="KAF5461917.1"/>
    <property type="molecule type" value="Genomic_DNA"/>
</dbReference>
<dbReference type="PANTHER" id="PTHR47723:SF19">
    <property type="entry name" value="POLYNUCLEOTIDYL TRANSFERASE, RIBONUCLEASE H-LIKE SUPERFAMILY PROTEIN"/>
    <property type="match status" value="1"/>
</dbReference>
<gene>
    <name evidence="2" type="ORF">F2P56_017977</name>
</gene>
<dbReference type="AlphaFoldDB" id="A0A833X6C9"/>
<evidence type="ECO:0000313" key="2">
    <source>
        <dbReference type="EMBL" id="KAF5461917.1"/>
    </source>
</evidence>
<dbReference type="InterPro" id="IPR012337">
    <property type="entry name" value="RNaseH-like_sf"/>
</dbReference>
<organism evidence="2 3">
    <name type="scientific">Juglans regia</name>
    <name type="common">English walnut</name>
    <dbReference type="NCBI Taxonomy" id="51240"/>
    <lineage>
        <taxon>Eukaryota</taxon>
        <taxon>Viridiplantae</taxon>
        <taxon>Streptophyta</taxon>
        <taxon>Embryophyta</taxon>
        <taxon>Tracheophyta</taxon>
        <taxon>Spermatophyta</taxon>
        <taxon>Magnoliopsida</taxon>
        <taxon>eudicotyledons</taxon>
        <taxon>Gunneridae</taxon>
        <taxon>Pentapetalae</taxon>
        <taxon>rosids</taxon>
        <taxon>fabids</taxon>
        <taxon>Fagales</taxon>
        <taxon>Juglandaceae</taxon>
        <taxon>Juglans</taxon>
    </lineage>
</organism>
<dbReference type="InterPro" id="IPR053151">
    <property type="entry name" value="RNase_H-like"/>
</dbReference>
<feature type="domain" description="RNase H type-1" evidence="1">
    <location>
        <begin position="42"/>
        <end position="145"/>
    </location>
</feature>